<dbReference type="EMBL" id="HBHQ01024924">
    <property type="protein sequence ID" value="CAD9824968.1"/>
    <property type="molecule type" value="Transcribed_RNA"/>
</dbReference>
<evidence type="ECO:0008006" key="2">
    <source>
        <dbReference type="Google" id="ProtNLM"/>
    </source>
</evidence>
<accession>A0A7S2UNB7</accession>
<sequence>MQRTVARLFSKRITIPRLSPTHTKARIVRFEAPEPSPSFNYKAEVVAYDPIMILEVSPDLVMIEHRDYPDQTTLMVVETQDEGMVKQLNDHGGKWIDIGTPIGIIDDGDEIDGDWTWQAYYHTETESETI</sequence>
<dbReference type="AlphaFoldDB" id="A0A7S2UNB7"/>
<name>A0A7S2UNB7_9STRA</name>
<reference evidence="1" key="1">
    <citation type="submission" date="2021-01" db="EMBL/GenBank/DDBJ databases">
        <authorList>
            <person name="Corre E."/>
            <person name="Pelletier E."/>
            <person name="Niang G."/>
            <person name="Scheremetjew M."/>
            <person name="Finn R."/>
            <person name="Kale V."/>
            <person name="Holt S."/>
            <person name="Cochrane G."/>
            <person name="Meng A."/>
            <person name="Brown T."/>
            <person name="Cohen L."/>
        </authorList>
    </citation>
    <scope>NUCLEOTIDE SEQUENCE</scope>
    <source>
        <strain evidence="1">CCMP2084</strain>
    </source>
</reference>
<gene>
    <name evidence="1" type="ORF">ASEP1449_LOCUS16802</name>
</gene>
<evidence type="ECO:0000313" key="1">
    <source>
        <dbReference type="EMBL" id="CAD9824968.1"/>
    </source>
</evidence>
<protein>
    <recommendedName>
        <fullName evidence="2">Lipoyl-binding domain-containing protein</fullName>
    </recommendedName>
</protein>
<organism evidence="1">
    <name type="scientific">Attheya septentrionalis</name>
    <dbReference type="NCBI Taxonomy" id="420275"/>
    <lineage>
        <taxon>Eukaryota</taxon>
        <taxon>Sar</taxon>
        <taxon>Stramenopiles</taxon>
        <taxon>Ochrophyta</taxon>
        <taxon>Bacillariophyta</taxon>
        <taxon>Coscinodiscophyceae</taxon>
        <taxon>Chaetocerotophycidae</taxon>
        <taxon>Chaetocerotales</taxon>
        <taxon>Attheyaceae</taxon>
        <taxon>Attheya</taxon>
    </lineage>
</organism>
<proteinExistence type="predicted"/>
<dbReference type="Gene3D" id="2.40.50.100">
    <property type="match status" value="1"/>
</dbReference>